<keyword evidence="9" id="KW-1185">Reference proteome</keyword>
<feature type="domain" description="GH16" evidence="6">
    <location>
        <begin position="64"/>
        <end position="123"/>
    </location>
</feature>
<feature type="domain" description="Xyloglucan endo-transglycosylase C-terminal" evidence="7">
    <location>
        <begin position="168"/>
        <end position="212"/>
    </location>
</feature>
<dbReference type="InterPro" id="IPR000757">
    <property type="entry name" value="Beta-glucanase-like"/>
</dbReference>
<dbReference type="InterPro" id="IPR013320">
    <property type="entry name" value="ConA-like_dom_sf"/>
</dbReference>
<keyword evidence="4" id="KW-0134">Cell wall</keyword>
<gene>
    <name evidence="8" type="ORF">MIMGU_mgv1a020223mg</name>
</gene>
<dbReference type="GO" id="GO:0048046">
    <property type="term" value="C:apoplast"/>
    <property type="evidence" value="ECO:0007669"/>
    <property type="project" value="UniProtKB-SubCell"/>
</dbReference>
<keyword evidence="4" id="KW-0052">Apoplast</keyword>
<reference evidence="8 9" key="1">
    <citation type="journal article" date="2013" name="Proc. Natl. Acad. Sci. U.S.A.">
        <title>Fine-scale variation in meiotic recombination in Mimulus inferred from population shotgun sequencing.</title>
        <authorList>
            <person name="Hellsten U."/>
            <person name="Wright K.M."/>
            <person name="Jenkins J."/>
            <person name="Shu S."/>
            <person name="Yuan Y."/>
            <person name="Wessler S.R."/>
            <person name="Schmutz J."/>
            <person name="Willis J.H."/>
            <person name="Rokhsar D.S."/>
        </authorList>
    </citation>
    <scope>NUCLEOTIDE SEQUENCE [LARGE SCALE GENOMIC DNA]</scope>
    <source>
        <strain evidence="9">cv. DUN x IM62</strain>
    </source>
</reference>
<dbReference type="GO" id="GO:0010411">
    <property type="term" value="P:xyloglucan metabolic process"/>
    <property type="evidence" value="ECO:0000318"/>
    <property type="project" value="GO_Central"/>
</dbReference>
<dbReference type="Pfam" id="PF06955">
    <property type="entry name" value="XET_C"/>
    <property type="match status" value="1"/>
</dbReference>
<comment type="PTM">
    <text evidence="4">Contains at least one intrachain disulfide bond essential for its enzymatic activity.</text>
</comment>
<dbReference type="EC" id="2.4.1.207" evidence="4"/>
<sequence length="217" mass="25699">MDKELQSFIDRIRRGWFHMENFTRDSWMLYDSTACYIYITRLWFWYYIIFRVAAQLLSLELCTPYTVHTNIYAKGKGDKEQQFRLWFDPSSAYHTYSILWNPQRIIFLVDNIPIRVFNNEEGYGGRVKTDWTKAPFVASYRNFNVNACVAGSQCGSVSDSNLKAEGANNNNWRTQGPDANGRNRLRWVHQKYIIYNYCVDSKRFPQGIPAECKRSRF</sequence>
<dbReference type="eggNOG" id="ENOG502QQ71">
    <property type="taxonomic scope" value="Eukaryota"/>
</dbReference>
<evidence type="ECO:0000256" key="1">
    <source>
        <dbReference type="ARBA" id="ARBA00022679"/>
    </source>
</evidence>
<evidence type="ECO:0000256" key="3">
    <source>
        <dbReference type="ARBA" id="ARBA00023295"/>
    </source>
</evidence>
<dbReference type="Gene3D" id="2.60.120.200">
    <property type="match status" value="1"/>
</dbReference>
<dbReference type="GO" id="GO:0004553">
    <property type="term" value="F:hydrolase activity, hydrolyzing O-glycosyl compounds"/>
    <property type="evidence" value="ECO:0007669"/>
    <property type="project" value="InterPro"/>
</dbReference>
<keyword evidence="5" id="KW-1133">Transmembrane helix</keyword>
<dbReference type="SUPFAM" id="SSF49899">
    <property type="entry name" value="Concanavalin A-like lectins/glucanases"/>
    <property type="match status" value="1"/>
</dbReference>
<keyword evidence="3 4" id="KW-0326">Glycosidase</keyword>
<dbReference type="PANTHER" id="PTHR31062">
    <property type="entry name" value="XYLOGLUCAN ENDOTRANSGLUCOSYLASE/HYDROLASE PROTEIN 8-RELATED"/>
    <property type="match status" value="1"/>
</dbReference>
<dbReference type="STRING" id="4155.A0A022PW49"/>
<dbReference type="GO" id="GO:0016762">
    <property type="term" value="F:xyloglucan:xyloglucosyl transferase activity"/>
    <property type="evidence" value="ECO:0000318"/>
    <property type="project" value="GO_Central"/>
</dbReference>
<organism evidence="8 9">
    <name type="scientific">Erythranthe guttata</name>
    <name type="common">Yellow monkey flower</name>
    <name type="synonym">Mimulus guttatus</name>
    <dbReference type="NCBI Taxonomy" id="4155"/>
    <lineage>
        <taxon>Eukaryota</taxon>
        <taxon>Viridiplantae</taxon>
        <taxon>Streptophyta</taxon>
        <taxon>Embryophyta</taxon>
        <taxon>Tracheophyta</taxon>
        <taxon>Spermatophyta</taxon>
        <taxon>Magnoliopsida</taxon>
        <taxon>eudicotyledons</taxon>
        <taxon>Gunneridae</taxon>
        <taxon>Pentapetalae</taxon>
        <taxon>asterids</taxon>
        <taxon>lamiids</taxon>
        <taxon>Lamiales</taxon>
        <taxon>Phrymaceae</taxon>
        <taxon>Erythranthe</taxon>
    </lineage>
</organism>
<dbReference type="InterPro" id="IPR010713">
    <property type="entry name" value="XET_C"/>
</dbReference>
<protein>
    <recommendedName>
        <fullName evidence="4">Xyloglucan endotransglucosylase/hydrolase</fullName>
        <ecNumber evidence="4">2.4.1.207</ecNumber>
    </recommendedName>
</protein>
<keyword evidence="2 4" id="KW-0378">Hydrolase</keyword>
<dbReference type="Pfam" id="PF00722">
    <property type="entry name" value="Glyco_hydro_16"/>
    <property type="match status" value="1"/>
</dbReference>
<feature type="transmembrane region" description="Helical" evidence="5">
    <location>
        <begin position="27"/>
        <end position="49"/>
    </location>
</feature>
<dbReference type="GO" id="GO:0071555">
    <property type="term" value="P:cell wall organization"/>
    <property type="evidence" value="ECO:0007669"/>
    <property type="project" value="UniProtKB-KW"/>
</dbReference>
<evidence type="ECO:0000259" key="6">
    <source>
        <dbReference type="Pfam" id="PF00722"/>
    </source>
</evidence>
<keyword evidence="5" id="KW-0472">Membrane</keyword>
<dbReference type="InterPro" id="IPR044791">
    <property type="entry name" value="Beta-glucanase/XTH"/>
</dbReference>
<evidence type="ECO:0000259" key="7">
    <source>
        <dbReference type="Pfam" id="PF06955"/>
    </source>
</evidence>
<proteinExistence type="inferred from homology"/>
<evidence type="ECO:0000256" key="4">
    <source>
        <dbReference type="RuleBase" id="RU361120"/>
    </source>
</evidence>
<evidence type="ECO:0000313" key="8">
    <source>
        <dbReference type="EMBL" id="EYU19043.1"/>
    </source>
</evidence>
<dbReference type="GO" id="GO:0009505">
    <property type="term" value="C:plant-type cell wall"/>
    <property type="evidence" value="ECO:0000318"/>
    <property type="project" value="GO_Central"/>
</dbReference>
<dbReference type="GO" id="GO:0009834">
    <property type="term" value="P:plant-type secondary cell wall biogenesis"/>
    <property type="evidence" value="ECO:0000318"/>
    <property type="project" value="GO_Central"/>
</dbReference>
<dbReference type="PhylomeDB" id="A0A022PW49"/>
<evidence type="ECO:0000256" key="5">
    <source>
        <dbReference type="SAM" id="Phobius"/>
    </source>
</evidence>
<comment type="function">
    <text evidence="4">Catalyzes xyloglucan endohydrolysis (XEH) and/or endotransglycosylation (XET). Cleaves and religates xyloglucan polymers, an essential constituent of the primary cell wall, and thereby participates in cell wall construction of growing tissues.</text>
</comment>
<dbReference type="EMBL" id="KI632310">
    <property type="protein sequence ID" value="EYU19043.1"/>
    <property type="molecule type" value="Genomic_DNA"/>
</dbReference>
<dbReference type="Proteomes" id="UP000030748">
    <property type="component" value="Unassembled WGS sequence"/>
</dbReference>
<evidence type="ECO:0000256" key="2">
    <source>
        <dbReference type="ARBA" id="ARBA00022801"/>
    </source>
</evidence>
<keyword evidence="1 4" id="KW-0808">Transferase</keyword>
<keyword evidence="5" id="KW-0812">Transmembrane</keyword>
<keyword evidence="4" id="KW-0961">Cell wall biogenesis/degradation</keyword>
<comment type="subcellular location">
    <subcellularLocation>
        <location evidence="4">Secreted</location>
        <location evidence="4">Cell wall</location>
    </subcellularLocation>
    <subcellularLocation>
        <location evidence="4">Secreted</location>
        <location evidence="4">Extracellular space</location>
        <location evidence="4">Apoplast</location>
    </subcellularLocation>
</comment>
<keyword evidence="4" id="KW-0964">Secreted</keyword>
<name>A0A022PW49_ERYGU</name>
<accession>A0A022PW49</accession>
<dbReference type="AlphaFoldDB" id="A0A022PW49"/>
<comment type="similarity">
    <text evidence="4">Belongs to the glycosyl hydrolase 16 family.</text>
</comment>
<evidence type="ECO:0000313" key="9">
    <source>
        <dbReference type="Proteomes" id="UP000030748"/>
    </source>
</evidence>